<evidence type="ECO:0000313" key="2">
    <source>
        <dbReference type="Proteomes" id="UP000822688"/>
    </source>
</evidence>
<evidence type="ECO:0000313" key="1">
    <source>
        <dbReference type="EMBL" id="KAG0568211.1"/>
    </source>
</evidence>
<comment type="caution">
    <text evidence="1">The sequence shown here is derived from an EMBL/GenBank/DDBJ whole genome shotgun (WGS) entry which is preliminary data.</text>
</comment>
<dbReference type="EMBL" id="CM026427">
    <property type="protein sequence ID" value="KAG0568211.1"/>
    <property type="molecule type" value="Genomic_DNA"/>
</dbReference>
<dbReference type="PANTHER" id="PTHR47868:SF2">
    <property type="entry name" value="OS05G0457700 PROTEIN"/>
    <property type="match status" value="1"/>
</dbReference>
<sequence length="523" mass="56144">MLAGFKTAKEHGELKKKCVQPYEKQDLAMAAAIASKRLGKKCFQRLAGVSSISSALHSPLLPRQPSVGSTGSGHPAENFRNICVQSACYRGLADASRELLDPKYGCTGQQRWYARSNSEKAKPDADSIATEMIKYAASCRNQESTHGEAIRVLEQGRGFLLNEGPSAASATGRVLLTLATFYADRARLADAVEALQVASDLESAGLEVRVAALEALAGLCLRLQQEEPALRYAHSCGQLVMAASDTVPEDELAEFKFRSKAVTALAALVCARCGAADSKLFEDVPTWLGENSRRTAGVSAAVFSIAQCAHVGGSLKIAGELYEKAIAIIRNSKEGNEVTLASVAMAPDEVHIGALAGLGQLAAYKGDFDEAGKKITEALTLAEKINGDRHPRVGVILACLADVYSRIGKTKGSGDSFIISEGLYRKCQEYLGSPPVEVPDTGKALDLVDIMTLSRARYAEIVSKFPNRDLEAEKLRKWASTMWKGPRPLADLVKIDDVVKPSDGNVEGHVVIDVRLGRVIWKV</sequence>
<accession>A0A8T0H8E9</accession>
<organism evidence="1 2">
    <name type="scientific">Ceratodon purpureus</name>
    <name type="common">Fire moss</name>
    <name type="synonym">Dicranum purpureum</name>
    <dbReference type="NCBI Taxonomy" id="3225"/>
    <lineage>
        <taxon>Eukaryota</taxon>
        <taxon>Viridiplantae</taxon>
        <taxon>Streptophyta</taxon>
        <taxon>Embryophyta</taxon>
        <taxon>Bryophyta</taxon>
        <taxon>Bryophytina</taxon>
        <taxon>Bryopsida</taxon>
        <taxon>Dicranidae</taxon>
        <taxon>Pseudoditrichales</taxon>
        <taxon>Ditrichaceae</taxon>
        <taxon>Ceratodon</taxon>
    </lineage>
</organism>
<dbReference type="AlphaFoldDB" id="A0A8T0H8E9"/>
<dbReference type="InterPro" id="IPR011990">
    <property type="entry name" value="TPR-like_helical_dom_sf"/>
</dbReference>
<proteinExistence type="predicted"/>
<reference evidence="1 2" key="1">
    <citation type="submission" date="2020-06" db="EMBL/GenBank/DDBJ databases">
        <title>WGS assembly of Ceratodon purpureus strain R40.</title>
        <authorList>
            <person name="Carey S.B."/>
            <person name="Jenkins J."/>
            <person name="Shu S."/>
            <person name="Lovell J.T."/>
            <person name="Sreedasyam A."/>
            <person name="Maumus F."/>
            <person name="Tiley G.P."/>
            <person name="Fernandez-Pozo N."/>
            <person name="Barry K."/>
            <person name="Chen C."/>
            <person name="Wang M."/>
            <person name="Lipzen A."/>
            <person name="Daum C."/>
            <person name="Saski C.A."/>
            <person name="Payton A.C."/>
            <person name="Mcbreen J.C."/>
            <person name="Conrad R.E."/>
            <person name="Kollar L.M."/>
            <person name="Olsson S."/>
            <person name="Huttunen S."/>
            <person name="Landis J.B."/>
            <person name="Wickett N.J."/>
            <person name="Johnson M.G."/>
            <person name="Rensing S.A."/>
            <person name="Grimwood J."/>
            <person name="Schmutz J."/>
            <person name="Mcdaniel S.F."/>
        </authorList>
    </citation>
    <scope>NUCLEOTIDE SEQUENCE [LARGE SCALE GENOMIC DNA]</scope>
    <source>
        <strain evidence="1 2">R40</strain>
    </source>
</reference>
<keyword evidence="2" id="KW-1185">Reference proteome</keyword>
<dbReference type="PANTHER" id="PTHR47868">
    <property type="entry name" value="OS05G0457700 PROTEIN"/>
    <property type="match status" value="1"/>
</dbReference>
<dbReference type="Gene3D" id="1.25.40.10">
    <property type="entry name" value="Tetratricopeptide repeat domain"/>
    <property type="match status" value="1"/>
</dbReference>
<name>A0A8T0H8E9_CERPU</name>
<dbReference type="GO" id="GO:0005739">
    <property type="term" value="C:mitochondrion"/>
    <property type="evidence" value="ECO:0007669"/>
    <property type="project" value="TreeGrafter"/>
</dbReference>
<protein>
    <submittedName>
        <fullName evidence="1">Uncharacterized protein</fullName>
    </submittedName>
</protein>
<dbReference type="SUPFAM" id="SSF48452">
    <property type="entry name" value="TPR-like"/>
    <property type="match status" value="1"/>
</dbReference>
<dbReference type="Proteomes" id="UP000822688">
    <property type="component" value="Chromosome 6"/>
</dbReference>
<gene>
    <name evidence="1" type="ORF">KC19_6G002800</name>
</gene>